<accession>A0ABW6NE85</accession>
<dbReference type="InterPro" id="IPR008258">
    <property type="entry name" value="Transglycosylase_SLT_dom_1"/>
</dbReference>
<organism evidence="3 4">
    <name type="scientific">Nocardia africana</name>
    <dbReference type="NCBI Taxonomy" id="134964"/>
    <lineage>
        <taxon>Bacteria</taxon>
        <taxon>Bacillati</taxon>
        <taxon>Actinomycetota</taxon>
        <taxon>Actinomycetes</taxon>
        <taxon>Mycobacteriales</taxon>
        <taxon>Nocardiaceae</taxon>
        <taxon>Nocardia</taxon>
    </lineage>
</organism>
<comment type="caution">
    <text evidence="3">The sequence shown here is derived from an EMBL/GenBank/DDBJ whole genome shotgun (WGS) entry which is preliminary data.</text>
</comment>
<dbReference type="EMBL" id="JBIALX010000003">
    <property type="protein sequence ID" value="MFF0453378.1"/>
    <property type="molecule type" value="Genomic_DNA"/>
</dbReference>
<dbReference type="SUPFAM" id="SSF53955">
    <property type="entry name" value="Lysozyme-like"/>
    <property type="match status" value="1"/>
</dbReference>
<keyword evidence="1" id="KW-0732">Signal</keyword>
<dbReference type="Pfam" id="PF01464">
    <property type="entry name" value="SLT"/>
    <property type="match status" value="1"/>
</dbReference>
<evidence type="ECO:0000313" key="4">
    <source>
        <dbReference type="Proteomes" id="UP001601521"/>
    </source>
</evidence>
<dbReference type="Gene3D" id="1.10.530.10">
    <property type="match status" value="1"/>
</dbReference>
<evidence type="ECO:0000259" key="2">
    <source>
        <dbReference type="Pfam" id="PF01464"/>
    </source>
</evidence>
<dbReference type="InterPro" id="IPR023346">
    <property type="entry name" value="Lysozyme-like_dom_sf"/>
</dbReference>
<feature type="domain" description="Transglycosylase SLT" evidence="2">
    <location>
        <begin position="139"/>
        <end position="211"/>
    </location>
</feature>
<gene>
    <name evidence="3" type="ORF">ACFYTH_08415</name>
</gene>
<sequence>MSKTTTSSRAKAVARTAGSATLALAAFAAITSAGGHKTDDVKPVALASTLLAAAEKTQPTAAAEPIAAAAPAPAAPAAAIPAPMPAPAPVPAPAPAPAPPPPPPAPVYPDNLDGWIHNALDIMAAHGIPGSYDGIYRNIMRESSGNTQAINLYDSNAAMGIPSKGLLQVIDPTFAAYHVDGTSWDIWDPVANIVAACNYAAHRYGSMDNVNSAY</sequence>
<keyword evidence="4" id="KW-1185">Reference proteome</keyword>
<evidence type="ECO:0000313" key="3">
    <source>
        <dbReference type="EMBL" id="MFF0453378.1"/>
    </source>
</evidence>
<proteinExistence type="predicted"/>
<protein>
    <submittedName>
        <fullName evidence="3">Transglycosylase SLT domain-containing protein</fullName>
    </submittedName>
</protein>
<feature type="signal peptide" evidence="1">
    <location>
        <begin position="1"/>
        <end position="28"/>
    </location>
</feature>
<evidence type="ECO:0000256" key="1">
    <source>
        <dbReference type="SAM" id="SignalP"/>
    </source>
</evidence>
<dbReference type="Proteomes" id="UP001601521">
    <property type="component" value="Unassembled WGS sequence"/>
</dbReference>
<feature type="chain" id="PRO_5047031268" evidence="1">
    <location>
        <begin position="29"/>
        <end position="214"/>
    </location>
</feature>
<name>A0ABW6NE85_9NOCA</name>
<reference evidence="3 4" key="1">
    <citation type="submission" date="2024-10" db="EMBL/GenBank/DDBJ databases">
        <title>The Natural Products Discovery Center: Release of the First 8490 Sequenced Strains for Exploring Actinobacteria Biosynthetic Diversity.</title>
        <authorList>
            <person name="Kalkreuter E."/>
            <person name="Kautsar S.A."/>
            <person name="Yang D."/>
            <person name="Bader C.D."/>
            <person name="Teijaro C.N."/>
            <person name="Fluegel L."/>
            <person name="Davis C.M."/>
            <person name="Simpson J.R."/>
            <person name="Lauterbach L."/>
            <person name="Steele A.D."/>
            <person name="Gui C."/>
            <person name="Meng S."/>
            <person name="Li G."/>
            <person name="Viehrig K."/>
            <person name="Ye F."/>
            <person name="Su P."/>
            <person name="Kiefer A.F."/>
            <person name="Nichols A."/>
            <person name="Cepeda A.J."/>
            <person name="Yan W."/>
            <person name="Fan B."/>
            <person name="Jiang Y."/>
            <person name="Adhikari A."/>
            <person name="Zheng C.-J."/>
            <person name="Schuster L."/>
            <person name="Cowan T.M."/>
            <person name="Smanski M.J."/>
            <person name="Chevrette M.G."/>
            <person name="De Carvalho L.P.S."/>
            <person name="Shen B."/>
        </authorList>
    </citation>
    <scope>NUCLEOTIDE SEQUENCE [LARGE SCALE GENOMIC DNA]</scope>
    <source>
        <strain evidence="3 4">NPDC004550</strain>
    </source>
</reference>
<dbReference type="RefSeq" id="WP_387250228.1">
    <property type="nucleotide sequence ID" value="NZ_JBIALX010000003.1"/>
</dbReference>